<dbReference type="Pfam" id="PF13202">
    <property type="entry name" value="EF-hand_5"/>
    <property type="match status" value="2"/>
</dbReference>
<dbReference type="InterPro" id="IPR018247">
    <property type="entry name" value="EF_Hand_1_Ca_BS"/>
</dbReference>
<sequence>MKKLSLLTLISVFSMVAIADPVKLTVLDTDKDGKISKQEAADDPTLSSMFAELDKNEDGYLTKDELDQ</sequence>
<evidence type="ECO:0000313" key="4">
    <source>
        <dbReference type="Proteomes" id="UP001652504"/>
    </source>
</evidence>
<dbReference type="InterPro" id="IPR011992">
    <property type="entry name" value="EF-hand-dom_pair"/>
</dbReference>
<keyword evidence="4" id="KW-1185">Reference proteome</keyword>
<dbReference type="InterPro" id="IPR002048">
    <property type="entry name" value="EF_hand_dom"/>
</dbReference>
<feature type="signal peptide" evidence="1">
    <location>
        <begin position="1"/>
        <end position="19"/>
    </location>
</feature>
<evidence type="ECO:0000259" key="2">
    <source>
        <dbReference type="PROSITE" id="PS50222"/>
    </source>
</evidence>
<dbReference type="Proteomes" id="UP001652504">
    <property type="component" value="Unassembled WGS sequence"/>
</dbReference>
<dbReference type="SUPFAM" id="SSF47473">
    <property type="entry name" value="EF-hand"/>
    <property type="match status" value="1"/>
</dbReference>
<dbReference type="PROSITE" id="PS50222">
    <property type="entry name" value="EF_HAND_2"/>
    <property type="match status" value="1"/>
</dbReference>
<reference evidence="3 4" key="1">
    <citation type="submission" date="2022-10" db="EMBL/GenBank/DDBJ databases">
        <title>Aestuariibacter sp. AA17 isolated from Montipora capitata coral fragment.</title>
        <authorList>
            <person name="Emsley S.A."/>
            <person name="Pfannmuller K.M."/>
            <person name="Loughran R.M."/>
            <person name="Shlafstein M."/>
            <person name="Papke E."/>
            <person name="Saw J.H."/>
            <person name="Ushijima B."/>
            <person name="Videau P."/>
        </authorList>
    </citation>
    <scope>NUCLEOTIDE SEQUENCE [LARGE SCALE GENOMIC DNA]</scope>
    <source>
        <strain evidence="3 4">AA17</strain>
    </source>
</reference>
<dbReference type="Gene3D" id="1.10.238.10">
    <property type="entry name" value="EF-hand"/>
    <property type="match status" value="1"/>
</dbReference>
<evidence type="ECO:0000313" key="3">
    <source>
        <dbReference type="EMBL" id="MCV2884017.1"/>
    </source>
</evidence>
<comment type="caution">
    <text evidence="3">The sequence shown here is derived from an EMBL/GenBank/DDBJ whole genome shotgun (WGS) entry which is preliminary data.</text>
</comment>
<dbReference type="PROSITE" id="PS00018">
    <property type="entry name" value="EF_HAND_1"/>
    <property type="match status" value="1"/>
</dbReference>
<feature type="domain" description="EF-hand" evidence="2">
    <location>
        <begin position="41"/>
        <end position="68"/>
    </location>
</feature>
<dbReference type="RefSeq" id="WP_263711230.1">
    <property type="nucleotide sequence ID" value="NZ_JAOWKX010000002.1"/>
</dbReference>
<keyword evidence="1" id="KW-0732">Signal</keyword>
<protein>
    <recommendedName>
        <fullName evidence="2">EF-hand domain-containing protein</fullName>
    </recommendedName>
</protein>
<evidence type="ECO:0000256" key="1">
    <source>
        <dbReference type="SAM" id="SignalP"/>
    </source>
</evidence>
<feature type="chain" id="PRO_5046310990" description="EF-hand domain-containing protein" evidence="1">
    <location>
        <begin position="20"/>
        <end position="68"/>
    </location>
</feature>
<gene>
    <name evidence="3" type="ORF">OE749_04855</name>
</gene>
<dbReference type="EMBL" id="JAOWKX010000002">
    <property type="protein sequence ID" value="MCV2884017.1"/>
    <property type="molecule type" value="Genomic_DNA"/>
</dbReference>
<name>A0ABT3A6V4_9ALTE</name>
<organism evidence="3 4">
    <name type="scientific">Fluctibacter corallii</name>
    <dbReference type="NCBI Taxonomy" id="2984329"/>
    <lineage>
        <taxon>Bacteria</taxon>
        <taxon>Pseudomonadati</taxon>
        <taxon>Pseudomonadota</taxon>
        <taxon>Gammaproteobacteria</taxon>
        <taxon>Alteromonadales</taxon>
        <taxon>Alteromonadaceae</taxon>
        <taxon>Fluctibacter</taxon>
    </lineage>
</organism>
<accession>A0ABT3A6V4</accession>
<proteinExistence type="predicted"/>